<sequence length="247" mass="26230">MNKPLSNRVAVVTGASRGIGRAAALALAEAGAHIIALARTQGALESLDDEIRAKGSSATLVPVNLKDLDALDRLGAAIYERWGKLDIVLGNAGILGELAPITHVDQPVWDEVMAINVTANYRLIRSLDPLLRASDAGRAIFVTSGAANKCNAYWGVYSISKAALNALVLTYAAETVTTPIKAMLINPGPLRTSMRRAAMPGEDPLTLKTPEDLAPHILKLALPSWSETGKIYDFTQDGKVLTPQMPA</sequence>
<organism evidence="3 4">
    <name type="scientific">Microvirga alba</name>
    <dbReference type="NCBI Taxonomy" id="2791025"/>
    <lineage>
        <taxon>Bacteria</taxon>
        <taxon>Pseudomonadati</taxon>
        <taxon>Pseudomonadota</taxon>
        <taxon>Alphaproteobacteria</taxon>
        <taxon>Hyphomicrobiales</taxon>
        <taxon>Methylobacteriaceae</taxon>
        <taxon>Microvirga</taxon>
    </lineage>
</organism>
<comment type="caution">
    <text evidence="3">The sequence shown here is derived from an EMBL/GenBank/DDBJ whole genome shotgun (WGS) entry which is preliminary data.</text>
</comment>
<dbReference type="EMBL" id="JADQDO010000005">
    <property type="protein sequence ID" value="MBF9234026.1"/>
    <property type="molecule type" value="Genomic_DNA"/>
</dbReference>
<keyword evidence="4" id="KW-1185">Reference proteome</keyword>
<evidence type="ECO:0000256" key="1">
    <source>
        <dbReference type="ARBA" id="ARBA00006484"/>
    </source>
</evidence>
<protein>
    <submittedName>
        <fullName evidence="3">SDR family NAD(P)-dependent oxidoreductase</fullName>
    </submittedName>
</protein>
<evidence type="ECO:0000313" key="3">
    <source>
        <dbReference type="EMBL" id="MBF9234026.1"/>
    </source>
</evidence>
<dbReference type="GO" id="GO:0016020">
    <property type="term" value="C:membrane"/>
    <property type="evidence" value="ECO:0007669"/>
    <property type="project" value="TreeGrafter"/>
</dbReference>
<reference evidence="3" key="1">
    <citation type="submission" date="2020-11" db="EMBL/GenBank/DDBJ databases">
        <authorList>
            <person name="Kim M.K."/>
        </authorList>
    </citation>
    <scope>NUCLEOTIDE SEQUENCE</scope>
    <source>
        <strain evidence="3">BT350</strain>
    </source>
</reference>
<dbReference type="PANTHER" id="PTHR44196:SF4">
    <property type="entry name" value="SHORT CHAIN DEHYDROGENASE"/>
    <property type="match status" value="1"/>
</dbReference>
<evidence type="ECO:0000256" key="2">
    <source>
        <dbReference type="ARBA" id="ARBA00023002"/>
    </source>
</evidence>
<dbReference type="InterPro" id="IPR036291">
    <property type="entry name" value="NAD(P)-bd_dom_sf"/>
</dbReference>
<dbReference type="InterPro" id="IPR002347">
    <property type="entry name" value="SDR_fam"/>
</dbReference>
<dbReference type="PROSITE" id="PS00061">
    <property type="entry name" value="ADH_SHORT"/>
    <property type="match status" value="1"/>
</dbReference>
<dbReference type="RefSeq" id="WP_196272028.1">
    <property type="nucleotide sequence ID" value="NZ_JADQDO010000005.1"/>
</dbReference>
<evidence type="ECO:0000313" key="4">
    <source>
        <dbReference type="Proteomes" id="UP000599312"/>
    </source>
</evidence>
<dbReference type="GO" id="GO:0016491">
    <property type="term" value="F:oxidoreductase activity"/>
    <property type="evidence" value="ECO:0007669"/>
    <property type="project" value="UniProtKB-KW"/>
</dbReference>
<dbReference type="PRINTS" id="PR00081">
    <property type="entry name" value="GDHRDH"/>
</dbReference>
<dbReference type="AlphaFoldDB" id="A0A931BNE5"/>
<keyword evidence="2" id="KW-0560">Oxidoreductase</keyword>
<accession>A0A931BNE5</accession>
<dbReference type="PANTHER" id="PTHR44196">
    <property type="entry name" value="DEHYDROGENASE/REDUCTASE SDR FAMILY MEMBER 7B"/>
    <property type="match status" value="1"/>
</dbReference>
<dbReference type="SUPFAM" id="SSF51735">
    <property type="entry name" value="NAD(P)-binding Rossmann-fold domains"/>
    <property type="match status" value="1"/>
</dbReference>
<dbReference type="InterPro" id="IPR020904">
    <property type="entry name" value="Sc_DH/Rdtase_CS"/>
</dbReference>
<dbReference type="Pfam" id="PF00106">
    <property type="entry name" value="adh_short"/>
    <property type="match status" value="1"/>
</dbReference>
<gene>
    <name evidence="3" type="ORF">I2H38_11610</name>
</gene>
<dbReference type="Proteomes" id="UP000599312">
    <property type="component" value="Unassembled WGS sequence"/>
</dbReference>
<proteinExistence type="inferred from homology"/>
<name>A0A931BNE5_9HYPH</name>
<comment type="similarity">
    <text evidence="1">Belongs to the short-chain dehydrogenases/reductases (SDR) family.</text>
</comment>
<dbReference type="Gene3D" id="3.40.50.720">
    <property type="entry name" value="NAD(P)-binding Rossmann-like Domain"/>
    <property type="match status" value="1"/>
</dbReference>